<evidence type="ECO:0000259" key="1">
    <source>
        <dbReference type="Pfam" id="PF01207"/>
    </source>
</evidence>
<dbReference type="SUPFAM" id="SSF51395">
    <property type="entry name" value="FMN-linked oxidoreductases"/>
    <property type="match status" value="1"/>
</dbReference>
<reference evidence="3" key="1">
    <citation type="submission" date="2019-02" db="EMBL/GenBank/DDBJ databases">
        <title>Isolation and identification of novel species under the genus Muribaculum.</title>
        <authorList>
            <person name="Miyake S."/>
            <person name="Ding Y."/>
            <person name="Low A."/>
            <person name="Soh M."/>
            <person name="Seedorf H."/>
        </authorList>
    </citation>
    <scope>NUCLEOTIDE SEQUENCE [LARGE SCALE GENOMIC DNA]</scope>
    <source>
        <strain evidence="3">H5</strain>
    </source>
</reference>
<protein>
    <submittedName>
        <fullName evidence="2">tRNA-dihydrouridine synthase family protein</fullName>
    </submittedName>
</protein>
<dbReference type="EMBL" id="CP039396">
    <property type="protein sequence ID" value="QCD43161.1"/>
    <property type="molecule type" value="Genomic_DNA"/>
</dbReference>
<accession>A0A4P7W543</accession>
<dbReference type="CDD" id="cd02801">
    <property type="entry name" value="DUS_like_FMN"/>
    <property type="match status" value="1"/>
</dbReference>
<dbReference type="AlphaFoldDB" id="A0A4P7W543"/>
<organism evidence="2 3">
    <name type="scientific">Duncaniella dubosii</name>
    <dbReference type="NCBI Taxonomy" id="2518971"/>
    <lineage>
        <taxon>Bacteria</taxon>
        <taxon>Pseudomonadati</taxon>
        <taxon>Bacteroidota</taxon>
        <taxon>Bacteroidia</taxon>
        <taxon>Bacteroidales</taxon>
        <taxon>Muribaculaceae</taxon>
        <taxon>Duncaniella</taxon>
    </lineage>
</organism>
<dbReference type="Gene3D" id="3.20.20.70">
    <property type="entry name" value="Aldolase class I"/>
    <property type="match status" value="1"/>
</dbReference>
<name>A0A4P7W543_9BACT</name>
<gene>
    <name evidence="2" type="ORF">E7747_13265</name>
</gene>
<dbReference type="Pfam" id="PF01207">
    <property type="entry name" value="Dus"/>
    <property type="match status" value="1"/>
</dbReference>
<sequence length="217" mass="24689">MGCPFVPQVRKGRGAGMLVRSDVISEISRHVQSMTDMIFSIKMRLGVEKPTDWRDIIGIINDMPLSHLTIHPRTASQQYAGELHTDEFNRLLEQSTNPVIFNGDIESPSQIDAIRESHSELNGIMLGRGLLKRPSVIAEWYQQREWTHAERVSHLLDLHEAIFEHYSKTLTGGDAQILSKIKPLWEYLGTEFERKAIKKIIKANSISGYRIAVMQLA</sequence>
<keyword evidence="3" id="KW-1185">Reference proteome</keyword>
<dbReference type="KEGG" id="ddb:E7747_13265"/>
<dbReference type="InterPro" id="IPR013785">
    <property type="entry name" value="Aldolase_TIM"/>
</dbReference>
<dbReference type="GO" id="GO:0003723">
    <property type="term" value="F:RNA binding"/>
    <property type="evidence" value="ECO:0007669"/>
    <property type="project" value="TreeGrafter"/>
</dbReference>
<feature type="domain" description="DUS-like FMN-binding" evidence="1">
    <location>
        <begin position="1"/>
        <end position="176"/>
    </location>
</feature>
<dbReference type="GO" id="GO:0017150">
    <property type="term" value="F:tRNA dihydrouridine synthase activity"/>
    <property type="evidence" value="ECO:0007669"/>
    <property type="project" value="TreeGrafter"/>
</dbReference>
<dbReference type="PANTHER" id="PTHR45846:SF1">
    <property type="entry name" value="TRNA-DIHYDROURIDINE(47) SYNTHASE [NAD(P)(+)]-LIKE"/>
    <property type="match status" value="1"/>
</dbReference>
<dbReference type="Proteomes" id="UP000297149">
    <property type="component" value="Chromosome"/>
</dbReference>
<evidence type="ECO:0000313" key="2">
    <source>
        <dbReference type="EMBL" id="QCD43161.1"/>
    </source>
</evidence>
<proteinExistence type="predicted"/>
<dbReference type="PANTHER" id="PTHR45846">
    <property type="entry name" value="TRNA-DIHYDROURIDINE(47) SYNTHASE [NAD(P)(+)]-LIKE"/>
    <property type="match status" value="1"/>
</dbReference>
<evidence type="ECO:0000313" key="3">
    <source>
        <dbReference type="Proteomes" id="UP000297149"/>
    </source>
</evidence>
<dbReference type="InterPro" id="IPR035587">
    <property type="entry name" value="DUS-like_FMN-bd"/>
</dbReference>